<proteinExistence type="predicted"/>
<organism evidence="2 3">
    <name type="scientific">Megamonas hypermegale</name>
    <dbReference type="NCBI Taxonomy" id="158847"/>
    <lineage>
        <taxon>Bacteria</taxon>
        <taxon>Bacillati</taxon>
        <taxon>Bacillota</taxon>
        <taxon>Negativicutes</taxon>
        <taxon>Selenomonadales</taxon>
        <taxon>Selenomonadaceae</taxon>
        <taxon>Megamonas</taxon>
    </lineage>
</organism>
<dbReference type="NCBIfam" id="TIGR01641">
    <property type="entry name" value="phageSPP1_gp7"/>
    <property type="match status" value="1"/>
</dbReference>
<protein>
    <submittedName>
        <fullName evidence="2">NAD+--asparagine ADP-ribosyltransferase</fullName>
    </submittedName>
</protein>
<reference evidence="2 3" key="1">
    <citation type="submission" date="2018-06" db="EMBL/GenBank/DDBJ databases">
        <authorList>
            <consortium name="Pathogen Informatics"/>
            <person name="Doyle S."/>
        </authorList>
    </citation>
    <scope>NUCLEOTIDE SEQUENCE [LARGE SCALE GENOMIC DNA]</scope>
    <source>
        <strain evidence="2 3">NCTC10571</strain>
    </source>
</reference>
<dbReference type="Pfam" id="PF04233">
    <property type="entry name" value="Phage_Mu_F"/>
    <property type="match status" value="1"/>
</dbReference>
<accession>A0A378NSX8</accession>
<dbReference type="Proteomes" id="UP000255234">
    <property type="component" value="Unassembled WGS sequence"/>
</dbReference>
<evidence type="ECO:0000259" key="1">
    <source>
        <dbReference type="Pfam" id="PF04233"/>
    </source>
</evidence>
<keyword evidence="2" id="KW-0808">Transferase</keyword>
<name>A0A378NSX8_9FIRM</name>
<sequence>MDSESYWIKRAEEREQEWNKKSKGTIEKELAEYYRRALSRITDDIAVLYGRYAKDNNLTYAEASKLLTGKEFKQWRMSLEEYLDAIDKTADNKLLLELNTLAMRKRISRLDKLYSDTLKNLYKLGVDSENSMTKFLSGAYKDNYYKNLFDIGKTIGIRSSVSEVDDKKIRKVLNNSWSRKNYSQRIWKNTDKLAKLIKNEITDGFHRGVSINKMAKLVQQRMNVGKYEATRLVRTEMNYVQNQAALDSIKDADMKYYIFLATLDKKTSTLCRAHDRKVYPVDSATPGTNMPPLHPHCRSTIAGNLTDYDTGRGKRSARDKNGKRIIIPAAMNYDDYYKVYIEKSMSFSQWEKAHKKLTVNANKPTLKELIKNTDIKSCTKDDIINIGRNVCEQFDIKNKIGDKEALKEVFGNFREMGGKLSPEQWAKGSNKITKQQLSEAFSYYPKDWVNYLTDSGKKLYTLITNRGFFNEGAVMANGKYYATKFPDYKTGYVSIHMNGMRKTTPYHEIGHYVEYFNKNALRISKEFLKDRTKDEKSVLLREILFNSRYKKDETTKPDDFITPYIGKDYPDASEVLSVGLELVFEPTEQLKKVELINGEYKPIYATIKDDIEFLYLIIGLILKA</sequence>
<dbReference type="EMBL" id="UGPP01000001">
    <property type="protein sequence ID" value="STY71484.1"/>
    <property type="molecule type" value="Genomic_DNA"/>
</dbReference>
<dbReference type="GO" id="GO:0016740">
    <property type="term" value="F:transferase activity"/>
    <property type="evidence" value="ECO:0007669"/>
    <property type="project" value="UniProtKB-KW"/>
</dbReference>
<feature type="domain" description="Phage head morphogenesis" evidence="1">
    <location>
        <begin position="197"/>
        <end position="301"/>
    </location>
</feature>
<dbReference type="AlphaFoldDB" id="A0A378NSX8"/>
<evidence type="ECO:0000313" key="2">
    <source>
        <dbReference type="EMBL" id="STY71484.1"/>
    </source>
</evidence>
<dbReference type="InterPro" id="IPR006528">
    <property type="entry name" value="Phage_head_morphogenesis_dom"/>
</dbReference>
<gene>
    <name evidence="2" type="ORF">NCTC10571_01640</name>
</gene>
<dbReference type="RefSeq" id="WP_115151809.1">
    <property type="nucleotide sequence ID" value="NZ_UGPP01000001.1"/>
</dbReference>
<evidence type="ECO:0000313" key="3">
    <source>
        <dbReference type="Proteomes" id="UP000255234"/>
    </source>
</evidence>